<dbReference type="InterPro" id="IPR050904">
    <property type="entry name" value="Adhesion/Biosynth-related"/>
</dbReference>
<gene>
    <name evidence="3" type="ORF">SPHI_23640</name>
</gene>
<dbReference type="SUPFAM" id="SSF82153">
    <property type="entry name" value="FAS1 domain"/>
    <property type="match status" value="1"/>
</dbReference>
<keyword evidence="1" id="KW-0732">Signal</keyword>
<evidence type="ECO:0000313" key="4">
    <source>
        <dbReference type="Proteomes" id="UP000188729"/>
    </source>
</evidence>
<dbReference type="EMBL" id="MPSB01000011">
    <property type="protein sequence ID" value="ONF95465.1"/>
    <property type="molecule type" value="Genomic_DNA"/>
</dbReference>
<dbReference type="PANTHER" id="PTHR10900">
    <property type="entry name" value="PERIOSTIN-RELATED"/>
    <property type="match status" value="1"/>
</dbReference>
<dbReference type="SMART" id="SM00554">
    <property type="entry name" value="FAS1"/>
    <property type="match status" value="1"/>
</dbReference>
<organism evidence="3 4">
    <name type="scientific">Sphingomonas jeddahensis</name>
    <dbReference type="NCBI Taxonomy" id="1915074"/>
    <lineage>
        <taxon>Bacteria</taxon>
        <taxon>Pseudomonadati</taxon>
        <taxon>Pseudomonadota</taxon>
        <taxon>Alphaproteobacteria</taxon>
        <taxon>Sphingomonadales</taxon>
        <taxon>Sphingomonadaceae</taxon>
        <taxon>Sphingomonas</taxon>
    </lineage>
</organism>
<dbReference type="AlphaFoldDB" id="A0A1V2ESL2"/>
<dbReference type="PROSITE" id="PS50213">
    <property type="entry name" value="FAS1"/>
    <property type="match status" value="1"/>
</dbReference>
<dbReference type="Gene3D" id="2.30.180.10">
    <property type="entry name" value="FAS1 domain"/>
    <property type="match status" value="1"/>
</dbReference>
<comment type="caution">
    <text evidence="3">The sequence shown here is derived from an EMBL/GenBank/DDBJ whole genome shotgun (WGS) entry which is preliminary data.</text>
</comment>
<reference evidence="3 4" key="1">
    <citation type="submission" date="2016-11" db="EMBL/GenBank/DDBJ databases">
        <title>Genome sequence of Sphingomonas jeddahensis G39.</title>
        <authorList>
            <person name="Poehlein A."/>
            <person name="Wuebbeler J.H."/>
            <person name="Steinbuechel A."/>
            <person name="Daniel R."/>
        </authorList>
    </citation>
    <scope>NUCLEOTIDE SEQUENCE [LARGE SCALE GENOMIC DNA]</scope>
    <source>
        <strain evidence="3 4">G39</strain>
    </source>
</reference>
<feature type="chain" id="PRO_5012301963" evidence="1">
    <location>
        <begin position="28"/>
        <end position="233"/>
    </location>
</feature>
<dbReference type="PANTHER" id="PTHR10900:SF77">
    <property type="entry name" value="FI19380P1"/>
    <property type="match status" value="1"/>
</dbReference>
<dbReference type="Pfam" id="PF02469">
    <property type="entry name" value="Fasciclin"/>
    <property type="match status" value="1"/>
</dbReference>
<feature type="signal peptide" evidence="1">
    <location>
        <begin position="1"/>
        <end position="27"/>
    </location>
</feature>
<dbReference type="RefSeq" id="WP_076745136.1">
    <property type="nucleotide sequence ID" value="NZ_MPSB01000011.1"/>
</dbReference>
<accession>A0A1V2ESL2</accession>
<dbReference type="PROSITE" id="PS51257">
    <property type="entry name" value="PROKAR_LIPOPROTEIN"/>
    <property type="match status" value="1"/>
</dbReference>
<feature type="domain" description="FAS1" evidence="2">
    <location>
        <begin position="84"/>
        <end position="228"/>
    </location>
</feature>
<dbReference type="Proteomes" id="UP000188729">
    <property type="component" value="Unassembled WGS sequence"/>
</dbReference>
<evidence type="ECO:0000259" key="2">
    <source>
        <dbReference type="PROSITE" id="PS50213"/>
    </source>
</evidence>
<dbReference type="OrthoDB" id="9800666at2"/>
<dbReference type="InterPro" id="IPR036378">
    <property type="entry name" value="FAS1_dom_sf"/>
</dbReference>
<protein>
    <submittedName>
        <fullName evidence="3">Immunogenic protein MPT70</fullName>
    </submittedName>
</protein>
<evidence type="ECO:0000256" key="1">
    <source>
        <dbReference type="SAM" id="SignalP"/>
    </source>
</evidence>
<proteinExistence type="predicted"/>
<keyword evidence="4" id="KW-1185">Reference proteome</keyword>
<name>A0A1V2ESL2_9SPHN</name>
<sequence length="233" mass="23780">MLKHREILHPSLLLTAVGVLGMLAACAQQPSQLAERLPAPQGEAVNARPYAVQPEVRRQPAQALAAAAATAINPYVGGTAMLGTRTIADNCAAAPNLRVLTRMVAASNAGRALSEAGPITVFAPTDAAFARLPNGAADQLLASANRPALSKVMSYHVVQGAITLNQVRARIDAGGGIARLPTVAGAPLTATKEGAAIALTDANGSKSYVETPDIQQVNGVVHVVNGVLVPQLG</sequence>
<evidence type="ECO:0000313" key="3">
    <source>
        <dbReference type="EMBL" id="ONF95465.1"/>
    </source>
</evidence>
<dbReference type="InterPro" id="IPR000782">
    <property type="entry name" value="FAS1_domain"/>
</dbReference>
<dbReference type="STRING" id="1915074.SPHI_23640"/>